<organism evidence="1 2">
    <name type="scientific">Advenella incenata</name>
    <dbReference type="NCBI Taxonomy" id="267800"/>
    <lineage>
        <taxon>Bacteria</taxon>
        <taxon>Pseudomonadati</taxon>
        <taxon>Pseudomonadota</taxon>
        <taxon>Betaproteobacteria</taxon>
        <taxon>Burkholderiales</taxon>
        <taxon>Alcaligenaceae</taxon>
    </lineage>
</organism>
<reference evidence="1 2" key="1">
    <citation type="submission" date="2019-02" db="EMBL/GenBank/DDBJ databases">
        <title>Genomic Encyclopedia of Type Strains, Phase IV (KMG-IV): sequencing the most valuable type-strain genomes for metagenomic binning, comparative biology and taxonomic classification.</title>
        <authorList>
            <person name="Goeker M."/>
        </authorList>
    </citation>
    <scope>NUCLEOTIDE SEQUENCE [LARGE SCALE GENOMIC DNA]</scope>
    <source>
        <strain evidence="1 2">DSM 23814</strain>
    </source>
</reference>
<dbReference type="Proteomes" id="UP000293398">
    <property type="component" value="Unassembled WGS sequence"/>
</dbReference>
<evidence type="ECO:0000313" key="2">
    <source>
        <dbReference type="Proteomes" id="UP000293398"/>
    </source>
</evidence>
<comment type="caution">
    <text evidence="1">The sequence shown here is derived from an EMBL/GenBank/DDBJ whole genome shotgun (WGS) entry which is preliminary data.</text>
</comment>
<name>A0A4Q7VSA5_9BURK</name>
<evidence type="ECO:0000313" key="1">
    <source>
        <dbReference type="EMBL" id="RZT99137.1"/>
    </source>
</evidence>
<protein>
    <submittedName>
        <fullName evidence="1">Uncharacterized protein DUF4390</fullName>
    </submittedName>
</protein>
<dbReference type="Pfam" id="PF14334">
    <property type="entry name" value="DUF4390"/>
    <property type="match status" value="1"/>
</dbReference>
<dbReference type="AlphaFoldDB" id="A0A4Q7VSA5"/>
<dbReference type="EMBL" id="SHKO01000001">
    <property type="protein sequence ID" value="RZT99137.1"/>
    <property type="molecule type" value="Genomic_DNA"/>
</dbReference>
<sequence length="216" mass="23920">MKTQPVSISIAIILRLALVVLLGLAVSGGAALHAQTTAADAGAAGTGTAAVATINSVEIQQQADGYVLNADVDLPLSHELQVAAQHGVPLYFTVEFQLVQPRWWWFDRQVYDQSQTWRVAYNALVRQWRVTSGDYSVPEMSLDDALQTITRIYNWPVGPFTDLDPDQHYEAQFRMKLDTSLLPRPFQMDALGGRAWALSTPWKNFAFQFSATAPNP</sequence>
<gene>
    <name evidence="1" type="ORF">EV681_0919</name>
</gene>
<dbReference type="InterPro" id="IPR025500">
    <property type="entry name" value="DUF4390"/>
</dbReference>
<dbReference type="RefSeq" id="WP_128396119.1">
    <property type="nucleotide sequence ID" value="NZ_SHKO01000001.1"/>
</dbReference>
<keyword evidence="2" id="KW-1185">Reference proteome</keyword>
<accession>A0A4Q7VSA5</accession>
<dbReference type="OrthoDB" id="5298153at2"/>
<proteinExistence type="predicted"/>